<dbReference type="PANTHER" id="PTHR43047:SF72">
    <property type="entry name" value="OSMOSENSING HISTIDINE PROTEIN KINASE SLN1"/>
    <property type="match status" value="1"/>
</dbReference>
<evidence type="ECO:0000256" key="11">
    <source>
        <dbReference type="ARBA" id="ARBA00023306"/>
    </source>
</evidence>
<dbReference type="InterPro" id="IPR000014">
    <property type="entry name" value="PAS"/>
</dbReference>
<keyword evidence="6" id="KW-0547">Nucleotide-binding</keyword>
<dbReference type="Proteomes" id="UP000199259">
    <property type="component" value="Unassembled WGS sequence"/>
</dbReference>
<dbReference type="InterPro" id="IPR036097">
    <property type="entry name" value="HisK_dim/P_sf"/>
</dbReference>
<dbReference type="PRINTS" id="PR00344">
    <property type="entry name" value="BCTRLSENSOR"/>
</dbReference>
<dbReference type="SMART" id="SM00086">
    <property type="entry name" value="PAC"/>
    <property type="match status" value="3"/>
</dbReference>
<dbReference type="EC" id="2.7.13.3" evidence="3"/>
<comment type="caution">
    <text evidence="15">The sequence shown here is derived from an EMBL/GenBank/DDBJ whole genome shotgun (WGS) entry which is preliminary data.</text>
</comment>
<proteinExistence type="predicted"/>
<dbReference type="CDD" id="cd00082">
    <property type="entry name" value="HisKA"/>
    <property type="match status" value="1"/>
</dbReference>
<organism evidence="15 16">
    <name type="scientific">Methanolobus vulcani</name>
    <dbReference type="NCBI Taxonomy" id="38026"/>
    <lineage>
        <taxon>Archaea</taxon>
        <taxon>Methanobacteriati</taxon>
        <taxon>Methanobacteriota</taxon>
        <taxon>Stenosarchaea group</taxon>
        <taxon>Methanomicrobia</taxon>
        <taxon>Methanosarcinales</taxon>
        <taxon>Methanosarcinaceae</taxon>
        <taxon>Methanolobus</taxon>
    </lineage>
</organism>
<comment type="subcellular location">
    <subcellularLocation>
        <location evidence="2">Membrane</location>
    </subcellularLocation>
</comment>
<keyword evidence="10" id="KW-0472">Membrane</keyword>
<dbReference type="Pfam" id="PF13188">
    <property type="entry name" value="PAS_8"/>
    <property type="match status" value="1"/>
</dbReference>
<dbReference type="PANTHER" id="PTHR43047">
    <property type="entry name" value="TWO-COMPONENT HISTIDINE PROTEIN KINASE"/>
    <property type="match status" value="1"/>
</dbReference>
<dbReference type="Pfam" id="PF00989">
    <property type="entry name" value="PAS"/>
    <property type="match status" value="2"/>
</dbReference>
<dbReference type="OrthoDB" id="8127at2157"/>
<keyword evidence="9" id="KW-0902">Two-component regulatory system</keyword>
<feature type="domain" description="PAS" evidence="13">
    <location>
        <begin position="376"/>
        <end position="418"/>
    </location>
</feature>
<dbReference type="InterPro" id="IPR036890">
    <property type="entry name" value="HATPase_C_sf"/>
</dbReference>
<dbReference type="InterPro" id="IPR013655">
    <property type="entry name" value="PAS_fold_3"/>
</dbReference>
<protein>
    <recommendedName>
        <fullName evidence="3">histidine kinase</fullName>
        <ecNumber evidence="3">2.7.13.3</ecNumber>
    </recommendedName>
</protein>
<dbReference type="SMART" id="SM00388">
    <property type="entry name" value="HisKA"/>
    <property type="match status" value="1"/>
</dbReference>
<dbReference type="SMART" id="SM00091">
    <property type="entry name" value="PAS"/>
    <property type="match status" value="4"/>
</dbReference>
<evidence type="ECO:0000256" key="3">
    <source>
        <dbReference type="ARBA" id="ARBA00012438"/>
    </source>
</evidence>
<dbReference type="Gene3D" id="3.30.450.20">
    <property type="entry name" value="PAS domain"/>
    <property type="match status" value="4"/>
</dbReference>
<feature type="domain" description="PAC" evidence="14">
    <location>
        <begin position="456"/>
        <end position="508"/>
    </location>
</feature>
<evidence type="ECO:0000259" key="12">
    <source>
        <dbReference type="PROSITE" id="PS50109"/>
    </source>
</evidence>
<gene>
    <name evidence="15" type="ORF">SAMN04488589_1398</name>
</gene>
<dbReference type="PROSITE" id="PS50112">
    <property type="entry name" value="PAS"/>
    <property type="match status" value="3"/>
</dbReference>
<keyword evidence="5" id="KW-0808">Transferase</keyword>
<dbReference type="RefSeq" id="WP_091709758.1">
    <property type="nucleotide sequence ID" value="NZ_FNCA01000004.1"/>
</dbReference>
<dbReference type="InterPro" id="IPR003661">
    <property type="entry name" value="HisK_dim/P_dom"/>
</dbReference>
<evidence type="ECO:0000256" key="10">
    <source>
        <dbReference type="ARBA" id="ARBA00023136"/>
    </source>
</evidence>
<feature type="domain" description="PAC" evidence="14">
    <location>
        <begin position="322"/>
        <end position="375"/>
    </location>
</feature>
<dbReference type="SUPFAM" id="SSF55874">
    <property type="entry name" value="ATPase domain of HSP90 chaperone/DNA topoisomerase II/histidine kinase"/>
    <property type="match status" value="1"/>
</dbReference>
<dbReference type="CDD" id="cd00130">
    <property type="entry name" value="PAS"/>
    <property type="match status" value="3"/>
</dbReference>
<evidence type="ECO:0000256" key="2">
    <source>
        <dbReference type="ARBA" id="ARBA00004370"/>
    </source>
</evidence>
<evidence type="ECO:0000256" key="9">
    <source>
        <dbReference type="ARBA" id="ARBA00023012"/>
    </source>
</evidence>
<evidence type="ECO:0000313" key="16">
    <source>
        <dbReference type="Proteomes" id="UP000199259"/>
    </source>
</evidence>
<feature type="domain" description="PAS" evidence="13">
    <location>
        <begin position="122"/>
        <end position="169"/>
    </location>
</feature>
<evidence type="ECO:0000256" key="5">
    <source>
        <dbReference type="ARBA" id="ARBA00022679"/>
    </source>
</evidence>
<dbReference type="InterPro" id="IPR005467">
    <property type="entry name" value="His_kinase_dom"/>
</dbReference>
<keyword evidence="8" id="KW-0067">ATP-binding</keyword>
<keyword evidence="11" id="KW-0131">Cell cycle</keyword>
<evidence type="ECO:0000256" key="4">
    <source>
        <dbReference type="ARBA" id="ARBA00022553"/>
    </source>
</evidence>
<dbReference type="Gene3D" id="1.10.287.130">
    <property type="match status" value="1"/>
</dbReference>
<dbReference type="EMBL" id="FNCA01000004">
    <property type="protein sequence ID" value="SDF81221.1"/>
    <property type="molecule type" value="Genomic_DNA"/>
</dbReference>
<dbReference type="Pfam" id="PF02518">
    <property type="entry name" value="HATPase_c"/>
    <property type="match status" value="1"/>
</dbReference>
<dbReference type="SUPFAM" id="SSF47384">
    <property type="entry name" value="Homodimeric domain of signal transducing histidine kinase"/>
    <property type="match status" value="1"/>
</dbReference>
<dbReference type="Pfam" id="PF08447">
    <property type="entry name" value="PAS_3"/>
    <property type="match status" value="1"/>
</dbReference>
<dbReference type="FunFam" id="1.10.287.130:FF:000038">
    <property type="entry name" value="Sensory transduction histidine kinase"/>
    <property type="match status" value="1"/>
</dbReference>
<reference evidence="15 16" key="1">
    <citation type="submission" date="2016-10" db="EMBL/GenBank/DDBJ databases">
        <authorList>
            <person name="Varghese N."/>
            <person name="Submissions S."/>
        </authorList>
    </citation>
    <scope>NUCLEOTIDE SEQUENCE [LARGE SCALE GENOMIC DNA]</scope>
    <source>
        <strain evidence="15 16">PL 12/M</strain>
    </source>
</reference>
<dbReference type="InterPro" id="IPR004358">
    <property type="entry name" value="Sig_transdc_His_kin-like_C"/>
</dbReference>
<evidence type="ECO:0000259" key="13">
    <source>
        <dbReference type="PROSITE" id="PS50112"/>
    </source>
</evidence>
<dbReference type="InterPro" id="IPR035965">
    <property type="entry name" value="PAS-like_dom_sf"/>
</dbReference>
<dbReference type="GO" id="GO:0006355">
    <property type="term" value="P:regulation of DNA-templated transcription"/>
    <property type="evidence" value="ECO:0007669"/>
    <property type="project" value="InterPro"/>
</dbReference>
<keyword evidence="16" id="KW-1185">Reference proteome</keyword>
<dbReference type="Gene3D" id="3.30.565.10">
    <property type="entry name" value="Histidine kinase-like ATPase, C-terminal domain"/>
    <property type="match status" value="1"/>
</dbReference>
<dbReference type="GO" id="GO:0009927">
    <property type="term" value="F:histidine phosphotransfer kinase activity"/>
    <property type="evidence" value="ECO:0007669"/>
    <property type="project" value="TreeGrafter"/>
</dbReference>
<accession>A0A7Z7AYU8</accession>
<dbReference type="InterPro" id="IPR003594">
    <property type="entry name" value="HATPase_dom"/>
</dbReference>
<dbReference type="SUPFAM" id="SSF55785">
    <property type="entry name" value="PYP-like sensor domain (PAS domain)"/>
    <property type="match status" value="4"/>
</dbReference>
<dbReference type="GO" id="GO:0000155">
    <property type="term" value="F:phosphorelay sensor kinase activity"/>
    <property type="evidence" value="ECO:0007669"/>
    <property type="project" value="InterPro"/>
</dbReference>
<dbReference type="InterPro" id="IPR001610">
    <property type="entry name" value="PAC"/>
</dbReference>
<keyword evidence="7" id="KW-0418">Kinase</keyword>
<dbReference type="GO" id="GO:0005524">
    <property type="term" value="F:ATP binding"/>
    <property type="evidence" value="ECO:0007669"/>
    <property type="project" value="UniProtKB-KW"/>
</dbReference>
<feature type="domain" description="PAS" evidence="13">
    <location>
        <begin position="247"/>
        <end position="319"/>
    </location>
</feature>
<keyword evidence="4" id="KW-0597">Phosphoprotein</keyword>
<dbReference type="PROSITE" id="PS50113">
    <property type="entry name" value="PAC"/>
    <property type="match status" value="3"/>
</dbReference>
<dbReference type="AlphaFoldDB" id="A0A7Z7AYU8"/>
<feature type="domain" description="PAC" evidence="14">
    <location>
        <begin position="201"/>
        <end position="253"/>
    </location>
</feature>
<dbReference type="SMART" id="SM00387">
    <property type="entry name" value="HATPase_c"/>
    <property type="match status" value="1"/>
</dbReference>
<comment type="catalytic activity">
    <reaction evidence="1">
        <text>ATP + protein L-histidine = ADP + protein N-phospho-L-histidine.</text>
        <dbReference type="EC" id="2.7.13.3"/>
    </reaction>
</comment>
<evidence type="ECO:0000256" key="8">
    <source>
        <dbReference type="ARBA" id="ARBA00022840"/>
    </source>
</evidence>
<evidence type="ECO:0000256" key="6">
    <source>
        <dbReference type="ARBA" id="ARBA00022741"/>
    </source>
</evidence>
<feature type="domain" description="Histidine kinase" evidence="12">
    <location>
        <begin position="669"/>
        <end position="887"/>
    </location>
</feature>
<sequence length="889" mass="101728">MIKAIILNFTEKSHDRLKGELEEMHHEFSIYHMDNGKPEIPVYGNDLVFIARVENNDQKYIKEAIEISSASNSPVLFIISNPDELFFETIADKENVWYIKEPYITTELKHILEHLGSLLEKKEDQFRLIAENVNDAIFVMDIAGNFSYFSPSIKNISGFTQEEAVKKNLSGWITKESYEYCIDLINHFAIELSKGIVNVPPTFEIELICKNSEIIWVELTVSPVVDSNNNFKHFIGVIRDINSRKNAEERFRIAAQCVSDLIYEWDMKNDNMEWFGDIDEHLGYEPGKIKGTIDSWSKHVHPDDLPGVTEKINKYRLNGESFDAEYRMITKDEKIKYWIEHGLPVYDRDNRKILRTIGVCSDITERKEIENALKKSEEMFRLIAENANDVIWMMNENGELLYVSPSVQKLRGYTPEEIFELSIEKRIANESGVQAMKHWNYFFQNFKKGIVPDISQKLEVEQPCKDGSTVWTEMHINPILDGEGNFRYFLGITRDISERKKSEQELMKQKNMLDSIFDLAPIPMLLLNEDAIVENMNNACVEMLQRKKEDMPGLKAGEVFDCINSVKGEGCGTNKECIKCIFNDSAIETFKTKKNIHKREGKTAILNPTGKAIQLNVLVSTAYIEIPDEPKIVVSVEDITARKMAEKATILSKLEAEQANRTKSEFLATMSHELRTPLNAIIGYSQMLQETNFGNMTEKQQRFANHISTSGKHLLELINDILDLSKIEAGKMDLYMETFDVNEVLKNVYNIIDPLAVKKNIELNFEIDKDISIYADKVRFKQILYNLMSNAIKFTPNSGHVTAKISTNESYLKISVIDDGIGISLEEQKKLFTPFYQADSSTAREYQGTGLGLSIVKKMVELHGGTIAMESEVGKGSTFTFTLPIKKNK</sequence>
<dbReference type="FunFam" id="3.30.565.10:FF:000010">
    <property type="entry name" value="Sensor histidine kinase RcsC"/>
    <property type="match status" value="1"/>
</dbReference>
<dbReference type="InterPro" id="IPR000700">
    <property type="entry name" value="PAS-assoc_C"/>
</dbReference>
<evidence type="ECO:0000256" key="7">
    <source>
        <dbReference type="ARBA" id="ARBA00022777"/>
    </source>
</evidence>
<dbReference type="PROSITE" id="PS50109">
    <property type="entry name" value="HIS_KIN"/>
    <property type="match status" value="1"/>
</dbReference>
<dbReference type="GO" id="GO:0005886">
    <property type="term" value="C:plasma membrane"/>
    <property type="evidence" value="ECO:0007669"/>
    <property type="project" value="TreeGrafter"/>
</dbReference>
<dbReference type="Pfam" id="PF00512">
    <property type="entry name" value="HisKA"/>
    <property type="match status" value="1"/>
</dbReference>
<dbReference type="CDD" id="cd16922">
    <property type="entry name" value="HATPase_EvgS-ArcB-TorS-like"/>
    <property type="match status" value="1"/>
</dbReference>
<evidence type="ECO:0000256" key="1">
    <source>
        <dbReference type="ARBA" id="ARBA00000085"/>
    </source>
</evidence>
<dbReference type="InterPro" id="IPR013767">
    <property type="entry name" value="PAS_fold"/>
</dbReference>
<dbReference type="NCBIfam" id="TIGR00229">
    <property type="entry name" value="sensory_box"/>
    <property type="match status" value="3"/>
</dbReference>
<name>A0A7Z7AYU8_9EURY</name>
<evidence type="ECO:0000259" key="14">
    <source>
        <dbReference type="PROSITE" id="PS50113"/>
    </source>
</evidence>
<evidence type="ECO:0000313" key="15">
    <source>
        <dbReference type="EMBL" id="SDF81221.1"/>
    </source>
</evidence>